<evidence type="ECO:0000259" key="1">
    <source>
        <dbReference type="Pfam" id="PF21787"/>
    </source>
</evidence>
<evidence type="ECO:0000259" key="2">
    <source>
        <dbReference type="Pfam" id="PF21788"/>
    </source>
</evidence>
<evidence type="ECO:0008006" key="5">
    <source>
        <dbReference type="Google" id="ProtNLM"/>
    </source>
</evidence>
<proteinExistence type="predicted"/>
<dbReference type="GeneID" id="134284106"/>
<sequence>MIKSSKALCLPSKRSVKRWTNNIRIGPGLNRTIFEKLKQKANNLSEKDRVVIIAMDGMKIKSSLCYTAKNDTFHGFPDTGAKIKVEKNSPQRLASEAVTVMMRGVFSNLKQGLGYFLTQNTLGSEQQLEIVKAVIRRVREAGFFPKVLAMDQFATNIKMAKEAGARSETPYFSVDGERVYVMWDSPHLMKNARNMLKKCNAVFDGQIASFDDIEQLYAVDSVSNPRLAPRLTEKHIILPPFSPMNVSMAARTLSESVAATLRYYSDSGELPQRAKETANFVAMIDKLFDTFNTRQKRCVSKVRFLTYFVENR</sequence>
<dbReference type="GeneID" id="134284104"/>
<dbReference type="Proteomes" id="UP000069940">
    <property type="component" value="Unassembled WGS sequence"/>
</dbReference>
<dbReference type="Pfam" id="PF21788">
    <property type="entry name" value="TNP-like_GBD"/>
    <property type="match status" value="1"/>
</dbReference>
<dbReference type="Pfam" id="PF21787">
    <property type="entry name" value="TNP-like_RNaseH_N"/>
    <property type="match status" value="1"/>
</dbReference>
<reference evidence="4" key="1">
    <citation type="journal article" date="2015" name="Proc. Natl. Acad. Sci. U.S.A.">
        <title>Genome sequence of the Asian Tiger mosquito, Aedes albopictus, reveals insights into its biology, genetics, and evolution.</title>
        <authorList>
            <person name="Chen X.G."/>
            <person name="Jiang X."/>
            <person name="Gu J."/>
            <person name="Xu M."/>
            <person name="Wu Y."/>
            <person name="Deng Y."/>
            <person name="Zhang C."/>
            <person name="Bonizzoni M."/>
            <person name="Dermauw W."/>
            <person name="Vontas J."/>
            <person name="Armbruster P."/>
            <person name="Huang X."/>
            <person name="Yang Y."/>
            <person name="Zhang H."/>
            <person name="He W."/>
            <person name="Peng H."/>
            <person name="Liu Y."/>
            <person name="Wu K."/>
            <person name="Chen J."/>
            <person name="Lirakis M."/>
            <person name="Topalis P."/>
            <person name="Van Leeuwen T."/>
            <person name="Hall A.B."/>
            <person name="Jiang X."/>
            <person name="Thorpe C."/>
            <person name="Mueller R.L."/>
            <person name="Sun C."/>
            <person name="Waterhouse R.M."/>
            <person name="Yan G."/>
            <person name="Tu Z.J."/>
            <person name="Fang X."/>
            <person name="James A.A."/>
        </authorList>
    </citation>
    <scope>NUCLEOTIDE SEQUENCE [LARGE SCALE GENOMIC DNA]</scope>
    <source>
        <strain evidence="4">Foshan</strain>
    </source>
</reference>
<dbReference type="EnsemblMetazoa" id="AALFPA23_001348.R38614">
    <property type="protein sequence ID" value="AALFPA23_001348.P38614"/>
    <property type="gene ID" value="AALFPA23_001348"/>
</dbReference>
<name>A0ABM1XNP0_AEDAL</name>
<feature type="domain" description="Transposable element P transposase-like GTP-binding insertion" evidence="2">
    <location>
        <begin position="187"/>
        <end position="297"/>
    </location>
</feature>
<feature type="domain" description="Transposable element P transposase-like RNase H" evidence="1">
    <location>
        <begin position="26"/>
        <end position="163"/>
    </location>
</feature>
<evidence type="ECO:0000313" key="3">
    <source>
        <dbReference type="EnsemblMetazoa" id="AALFPA23_001348.P38614"/>
    </source>
</evidence>
<dbReference type="InterPro" id="IPR048365">
    <property type="entry name" value="TNP-like_RNaseH_N"/>
</dbReference>
<evidence type="ECO:0000313" key="4">
    <source>
        <dbReference type="Proteomes" id="UP000069940"/>
    </source>
</evidence>
<protein>
    <recommendedName>
        <fullName evidence="5">Transposable element P transposase</fullName>
    </recommendedName>
</protein>
<organism evidence="3 4">
    <name type="scientific">Aedes albopictus</name>
    <name type="common">Asian tiger mosquito</name>
    <name type="synonym">Stegomyia albopicta</name>
    <dbReference type="NCBI Taxonomy" id="7160"/>
    <lineage>
        <taxon>Eukaryota</taxon>
        <taxon>Metazoa</taxon>
        <taxon>Ecdysozoa</taxon>
        <taxon>Arthropoda</taxon>
        <taxon>Hexapoda</taxon>
        <taxon>Insecta</taxon>
        <taxon>Pterygota</taxon>
        <taxon>Neoptera</taxon>
        <taxon>Endopterygota</taxon>
        <taxon>Diptera</taxon>
        <taxon>Nematocera</taxon>
        <taxon>Culicoidea</taxon>
        <taxon>Culicidae</taxon>
        <taxon>Culicinae</taxon>
        <taxon>Aedini</taxon>
        <taxon>Aedes</taxon>
        <taxon>Stegomyia</taxon>
    </lineage>
</organism>
<dbReference type="InterPro" id="IPR048366">
    <property type="entry name" value="TNP-like_GBD"/>
</dbReference>
<reference evidence="3" key="2">
    <citation type="submission" date="2025-05" db="UniProtKB">
        <authorList>
            <consortium name="EnsemblMetazoa"/>
        </authorList>
    </citation>
    <scope>IDENTIFICATION</scope>
    <source>
        <strain evidence="3">Foshan</strain>
    </source>
</reference>
<dbReference type="RefSeq" id="XP_062698392.1">
    <property type="nucleotide sequence ID" value="XM_062842408.1"/>
</dbReference>
<dbReference type="RefSeq" id="XP_062698391.1">
    <property type="nucleotide sequence ID" value="XM_062842407.1"/>
</dbReference>
<dbReference type="EnsemblMetazoa" id="AALFPA23_015508.R22540">
    <property type="protein sequence ID" value="AALFPA23_015508.P22540"/>
    <property type="gene ID" value="AALFPA23_015508"/>
</dbReference>
<accession>A0ABM1XNP0</accession>
<keyword evidence="4" id="KW-1185">Reference proteome</keyword>